<keyword evidence="1" id="KW-0812">Transmembrane</keyword>
<evidence type="ECO:0000256" key="1">
    <source>
        <dbReference type="SAM" id="Phobius"/>
    </source>
</evidence>
<dbReference type="Proteomes" id="UP000002218">
    <property type="component" value="Chromosome"/>
</dbReference>
<feature type="chain" id="PRO_5038432867" evidence="2">
    <location>
        <begin position="33"/>
        <end position="207"/>
    </location>
</feature>
<organism evidence="3 4">
    <name type="scientific">Nakamurella multipartita (strain ATCC 700099 / DSM 44233 / CIP 104796 / JCM 9543 / NBRC 105858 / Y-104)</name>
    <name type="common">Microsphaera multipartita</name>
    <dbReference type="NCBI Taxonomy" id="479431"/>
    <lineage>
        <taxon>Bacteria</taxon>
        <taxon>Bacillati</taxon>
        <taxon>Actinomycetota</taxon>
        <taxon>Actinomycetes</taxon>
        <taxon>Nakamurellales</taxon>
        <taxon>Nakamurellaceae</taxon>
        <taxon>Nakamurella</taxon>
    </lineage>
</organism>
<keyword evidence="4" id="KW-1185">Reference proteome</keyword>
<accession>C8XBL4</accession>
<keyword evidence="1" id="KW-1133">Transmembrane helix</keyword>
<name>C8XBL4_NAKMY</name>
<dbReference type="InParanoid" id="C8XBL4"/>
<feature type="signal peptide" evidence="2">
    <location>
        <begin position="1"/>
        <end position="32"/>
    </location>
</feature>
<dbReference type="EMBL" id="CP001737">
    <property type="protein sequence ID" value="ACV77476.1"/>
    <property type="molecule type" value="Genomic_DNA"/>
</dbReference>
<reference evidence="3 4" key="2">
    <citation type="journal article" date="2010" name="Stand. Genomic Sci.">
        <title>Complete genome sequence of Nakamurella multipartita type strain (Y-104).</title>
        <authorList>
            <person name="Tice H."/>
            <person name="Mayilraj S."/>
            <person name="Sims D."/>
            <person name="Lapidus A."/>
            <person name="Nolan M."/>
            <person name="Lucas S."/>
            <person name="Glavina Del Rio T."/>
            <person name="Copeland A."/>
            <person name="Cheng J.F."/>
            <person name="Meincke L."/>
            <person name="Bruce D."/>
            <person name="Goodwin L."/>
            <person name="Pitluck S."/>
            <person name="Ivanova N."/>
            <person name="Mavromatis K."/>
            <person name="Ovchinnikova G."/>
            <person name="Pati A."/>
            <person name="Chen A."/>
            <person name="Palaniappan K."/>
            <person name="Land M."/>
            <person name="Hauser L."/>
            <person name="Chang Y.J."/>
            <person name="Jeffries C.D."/>
            <person name="Detter J.C."/>
            <person name="Brettin T."/>
            <person name="Rohde M."/>
            <person name="Goker M."/>
            <person name="Bristow J."/>
            <person name="Eisen J.A."/>
            <person name="Markowitz V."/>
            <person name="Hugenholtz P."/>
            <person name="Kyrpides N.C."/>
            <person name="Klenk H.P."/>
            <person name="Chen F."/>
        </authorList>
    </citation>
    <scope>NUCLEOTIDE SEQUENCE [LARGE SCALE GENOMIC DNA]</scope>
    <source>
        <strain evidence="4">ATCC 700099 / DSM 44233 / CIP 104796 / JCM 9543 / NBRC 105858 / Y-104</strain>
    </source>
</reference>
<keyword evidence="2" id="KW-0732">Signal</keyword>
<dbReference type="Gene3D" id="2.60.40.2230">
    <property type="entry name" value="Uncharacterised protein YcnI-like PF07987, DUF1775"/>
    <property type="match status" value="1"/>
</dbReference>
<dbReference type="InterPro" id="IPR038507">
    <property type="entry name" value="YcnI-like_sf"/>
</dbReference>
<keyword evidence="1" id="KW-0472">Membrane</keyword>
<dbReference type="HOGENOM" id="CLU_1325188_0_0_11"/>
<evidence type="ECO:0000313" key="3">
    <source>
        <dbReference type="EMBL" id="ACV77476.1"/>
    </source>
</evidence>
<dbReference type="RefSeq" id="WP_015746390.1">
    <property type="nucleotide sequence ID" value="NC_013235.1"/>
</dbReference>
<protein>
    <submittedName>
        <fullName evidence="3">Uncharacterized protein</fullName>
    </submittedName>
</protein>
<gene>
    <name evidence="3" type="ordered locus">Namu_1068</name>
</gene>
<dbReference type="AlphaFoldDB" id="C8XBL4"/>
<dbReference type="KEGG" id="nml:Namu_1068"/>
<evidence type="ECO:0000256" key="2">
    <source>
        <dbReference type="SAM" id="SignalP"/>
    </source>
</evidence>
<sequence precursor="true">MTRRLGRILTRGAALIALVALTLLALAPAAAAHVAVDSATPNGDGTSTVTLVWNHSCTPDSATTGVSVSAGPGVEFTGAITDVAGWSATVAPSTIEFSGPGVPTGQQAAVRVTARITADPGATVSFPSIQYCGDQQTAWTDPDPSSDHPVPTLIATAAIATPAAATGEATSQAVDGGADLAQVLTGVLLLTLALGTAGVVLTRRAGG</sequence>
<feature type="transmembrane region" description="Helical" evidence="1">
    <location>
        <begin position="180"/>
        <end position="201"/>
    </location>
</feature>
<reference evidence="4" key="1">
    <citation type="submission" date="2009-09" db="EMBL/GenBank/DDBJ databases">
        <title>The complete genome of Nakamurella multipartita DSM 44233.</title>
        <authorList>
            <consortium name="US DOE Joint Genome Institute (JGI-PGF)"/>
            <person name="Lucas S."/>
            <person name="Copeland A."/>
            <person name="Lapidus A."/>
            <person name="Glavina del Rio T."/>
            <person name="Dalin E."/>
            <person name="Tice H."/>
            <person name="Bruce D."/>
            <person name="Goodwin L."/>
            <person name="Pitluck S."/>
            <person name="Kyrpides N."/>
            <person name="Mavromatis K."/>
            <person name="Ivanova N."/>
            <person name="Ovchinnikova G."/>
            <person name="Sims D."/>
            <person name="Meincke L."/>
            <person name="Brettin T."/>
            <person name="Detter J.C."/>
            <person name="Han C."/>
            <person name="Larimer F."/>
            <person name="Land M."/>
            <person name="Hauser L."/>
            <person name="Markowitz V."/>
            <person name="Cheng J.-F."/>
            <person name="Hugenholtz P."/>
            <person name="Woyke T."/>
            <person name="Wu D."/>
            <person name="Klenk H.-P."/>
            <person name="Eisen J.A."/>
        </authorList>
    </citation>
    <scope>NUCLEOTIDE SEQUENCE [LARGE SCALE GENOMIC DNA]</scope>
    <source>
        <strain evidence="4">ATCC 700099 / DSM 44233 / CIP 104796 / JCM 9543 / NBRC 105858 / Y-104</strain>
    </source>
</reference>
<dbReference type="eggNOG" id="COG4549">
    <property type="taxonomic scope" value="Bacteria"/>
</dbReference>
<dbReference type="STRING" id="479431.Namu_1068"/>
<proteinExistence type="predicted"/>
<evidence type="ECO:0000313" key="4">
    <source>
        <dbReference type="Proteomes" id="UP000002218"/>
    </source>
</evidence>